<dbReference type="Proteomes" id="UP000032142">
    <property type="component" value="Unassembled WGS sequence"/>
</dbReference>
<sequence length="37" mass="4429">MTCQLYLNLFLRFDWDFSLAGTLSNMSLESFTQLMKY</sequence>
<gene>
    <name evidence="1" type="ORF">F383_32529</name>
</gene>
<dbReference type="AlphaFoldDB" id="A0A0B0N0E9"/>
<evidence type="ECO:0000313" key="2">
    <source>
        <dbReference type="Proteomes" id="UP000032142"/>
    </source>
</evidence>
<comment type="caution">
    <text evidence="1">The sequence shown here is derived from an EMBL/GenBank/DDBJ whole genome shotgun (WGS) entry which is preliminary data.</text>
</comment>
<reference evidence="2" key="1">
    <citation type="submission" date="2014-09" db="EMBL/GenBank/DDBJ databases">
        <authorList>
            <person name="Mudge J."/>
            <person name="Ramaraj T."/>
            <person name="Lindquist I.E."/>
            <person name="Bharti A.K."/>
            <person name="Sundararajan A."/>
            <person name="Cameron C.T."/>
            <person name="Woodward J.E."/>
            <person name="May G.D."/>
            <person name="Brubaker C."/>
            <person name="Broadhvest J."/>
            <person name="Wilkins T.A."/>
        </authorList>
    </citation>
    <scope>NUCLEOTIDE SEQUENCE</scope>
    <source>
        <strain evidence="2">cv. AKA8401</strain>
    </source>
</reference>
<accession>A0A0B0N0E9</accession>
<organism evidence="1 2">
    <name type="scientific">Gossypium arboreum</name>
    <name type="common">Tree cotton</name>
    <name type="synonym">Gossypium nanking</name>
    <dbReference type="NCBI Taxonomy" id="29729"/>
    <lineage>
        <taxon>Eukaryota</taxon>
        <taxon>Viridiplantae</taxon>
        <taxon>Streptophyta</taxon>
        <taxon>Embryophyta</taxon>
        <taxon>Tracheophyta</taxon>
        <taxon>Spermatophyta</taxon>
        <taxon>Magnoliopsida</taxon>
        <taxon>eudicotyledons</taxon>
        <taxon>Gunneridae</taxon>
        <taxon>Pentapetalae</taxon>
        <taxon>rosids</taxon>
        <taxon>malvids</taxon>
        <taxon>Malvales</taxon>
        <taxon>Malvaceae</taxon>
        <taxon>Malvoideae</taxon>
        <taxon>Gossypium</taxon>
    </lineage>
</organism>
<keyword evidence="2" id="KW-1185">Reference proteome</keyword>
<evidence type="ECO:0000313" key="1">
    <source>
        <dbReference type="EMBL" id="KHG06495.1"/>
    </source>
</evidence>
<protein>
    <submittedName>
        <fullName evidence="1">Uncharacterized protein</fullName>
    </submittedName>
</protein>
<proteinExistence type="predicted"/>
<dbReference type="EMBL" id="JRRC01453038">
    <property type="protein sequence ID" value="KHG06495.1"/>
    <property type="molecule type" value="Genomic_DNA"/>
</dbReference>
<name>A0A0B0N0E9_GOSAR</name>